<comment type="subcellular location">
    <subcellularLocation>
        <location evidence="1">Nucleus</location>
    </subcellularLocation>
</comment>
<proteinExistence type="inferred from homology"/>
<protein>
    <recommendedName>
        <fullName evidence="1">Repressor of RNA polymerase III transcription</fullName>
    </recommendedName>
</protein>
<dbReference type="EMBL" id="GDJX01010929">
    <property type="protein sequence ID" value="JAT57007.1"/>
    <property type="molecule type" value="Transcribed_RNA"/>
</dbReference>
<comment type="similarity">
    <text evidence="1">Belongs to the MAF1 family.</text>
</comment>
<sequence>MKFLEYTPLDRFNLFFSSIKLGESTIRGSLEAYSCKHTVCDRKLSLSLEHEILDYLGQSSDSDSPSSVDYLCSRTSRKTLIYLVLTLSHMYPDYDFSAVQAHLFFKEEDWGNFKQIFDTYMFEAAKEWALANDGDSLLESMSKAIDEVVKLDECEIYSYNPDFDEDPLLEKGAIWSFNFFCYNRKLKRIVSFRCCCFSNLEGYLADAVVDDEYIEDDVMFNDMDM</sequence>
<dbReference type="InterPro" id="IPR038564">
    <property type="entry name" value="Maf1_sf"/>
</dbReference>
<dbReference type="AlphaFoldDB" id="A0A1D1YQU3"/>
<dbReference type="GO" id="GO:0000994">
    <property type="term" value="F:RNA polymerase III core binding"/>
    <property type="evidence" value="ECO:0007669"/>
    <property type="project" value="TreeGrafter"/>
</dbReference>
<dbReference type="GO" id="GO:0005634">
    <property type="term" value="C:nucleus"/>
    <property type="evidence" value="ECO:0007669"/>
    <property type="project" value="UniProtKB-SubCell"/>
</dbReference>
<dbReference type="Pfam" id="PF09174">
    <property type="entry name" value="Maf1"/>
    <property type="match status" value="1"/>
</dbReference>
<dbReference type="GO" id="GO:0016480">
    <property type="term" value="P:negative regulation of transcription by RNA polymerase III"/>
    <property type="evidence" value="ECO:0007669"/>
    <property type="project" value="UniProtKB-UniRule"/>
</dbReference>
<dbReference type="PIRSF" id="PIRSF037240">
    <property type="entry name" value="RNA_polIII_Trep_MAF1"/>
    <property type="match status" value="1"/>
</dbReference>
<dbReference type="InterPro" id="IPR015257">
    <property type="entry name" value="Maf1"/>
</dbReference>
<name>A0A1D1YQU3_9ARAE</name>
<evidence type="ECO:0000256" key="1">
    <source>
        <dbReference type="PIRNR" id="PIRNR037240"/>
    </source>
</evidence>
<dbReference type="PANTHER" id="PTHR22504">
    <property type="entry name" value="REPRESSOR OF RNA POLYMERASE III TRANSCRIPTION MAF1"/>
    <property type="match status" value="1"/>
</dbReference>
<evidence type="ECO:0000313" key="2">
    <source>
        <dbReference type="EMBL" id="JAT57007.1"/>
    </source>
</evidence>
<reference evidence="2" key="1">
    <citation type="submission" date="2015-07" db="EMBL/GenBank/DDBJ databases">
        <title>Transcriptome Assembly of Anthurium amnicola.</title>
        <authorList>
            <person name="Suzuki J."/>
        </authorList>
    </citation>
    <scope>NUCLEOTIDE SEQUENCE</scope>
</reference>
<organism evidence="2">
    <name type="scientific">Anthurium amnicola</name>
    <dbReference type="NCBI Taxonomy" id="1678845"/>
    <lineage>
        <taxon>Eukaryota</taxon>
        <taxon>Viridiplantae</taxon>
        <taxon>Streptophyta</taxon>
        <taxon>Embryophyta</taxon>
        <taxon>Tracheophyta</taxon>
        <taxon>Spermatophyta</taxon>
        <taxon>Magnoliopsida</taxon>
        <taxon>Liliopsida</taxon>
        <taxon>Araceae</taxon>
        <taxon>Pothoideae</taxon>
        <taxon>Potheae</taxon>
        <taxon>Anthurium</taxon>
    </lineage>
</organism>
<dbReference type="Gene3D" id="3.40.1000.50">
    <property type="entry name" value="Repressor of RNA polymerase III transcription Maf1"/>
    <property type="match status" value="1"/>
</dbReference>
<gene>
    <name evidence="2" type="primary">maf1_8</name>
    <name evidence="2" type="ORF">g.57181</name>
</gene>
<keyword evidence="1" id="KW-0539">Nucleus</keyword>
<keyword evidence="1" id="KW-0804">Transcription</keyword>
<dbReference type="PANTHER" id="PTHR22504:SF0">
    <property type="entry name" value="REPRESSOR OF RNA POLYMERASE III TRANSCRIPTION MAF1 HOMOLOG"/>
    <property type="match status" value="1"/>
</dbReference>
<keyword evidence="1" id="KW-0678">Repressor</keyword>
<dbReference type="FunFam" id="3.40.1000.50:FF:000003">
    <property type="entry name" value="Repressor of RNA polymerase III transcription MAF1"/>
    <property type="match status" value="1"/>
</dbReference>
<accession>A0A1D1YQU3</accession>
<keyword evidence="1" id="KW-0805">Transcription regulation</keyword>